<keyword evidence="3" id="KW-1185">Reference proteome</keyword>
<feature type="region of interest" description="Disordered" evidence="1">
    <location>
        <begin position="1"/>
        <end position="191"/>
    </location>
</feature>
<reference evidence="2 3" key="1">
    <citation type="journal article" date="2024" name="BMC Genomics">
        <title>Genome assembly of redclaw crayfish (Cherax quadricarinatus) provides insights into its immune adaptation and hypoxia tolerance.</title>
        <authorList>
            <person name="Liu Z."/>
            <person name="Zheng J."/>
            <person name="Li H."/>
            <person name="Fang K."/>
            <person name="Wang S."/>
            <person name="He J."/>
            <person name="Zhou D."/>
            <person name="Weng S."/>
            <person name="Chi M."/>
            <person name="Gu Z."/>
            <person name="He J."/>
            <person name="Li F."/>
            <person name="Wang M."/>
        </authorList>
    </citation>
    <scope>NUCLEOTIDE SEQUENCE [LARGE SCALE GENOMIC DNA]</scope>
    <source>
        <strain evidence="2">ZL_2023a</strain>
    </source>
</reference>
<feature type="compositionally biased region" description="Basic residues" evidence="1">
    <location>
        <begin position="159"/>
        <end position="169"/>
    </location>
</feature>
<sequence>SHYNTSAWQDEDDAGGAVAGYSGYETPEPPTRTMSPLPDRDHLDDVFDMEEYDSLGSPTSLGGGQKRKAAPPPPQPAGPSATPASDTKRGGFFGRTRRDKDKDREKEKDKEKKDKDKKEKKDKKKDKDKDGVPGKRFQLFGGAKKTSEPSSADEAPAKSPKKDKGKRSFFGRGRENFIGRTPHISLETDPQVARMTGDSFEQDSIDLEGEADVL</sequence>
<evidence type="ECO:0000313" key="3">
    <source>
        <dbReference type="Proteomes" id="UP001445076"/>
    </source>
</evidence>
<name>A0AAW0Y6S8_CHEQU</name>
<proteinExistence type="predicted"/>
<comment type="caution">
    <text evidence="2">The sequence shown here is derived from an EMBL/GenBank/DDBJ whole genome shotgun (WGS) entry which is preliminary data.</text>
</comment>
<evidence type="ECO:0000313" key="2">
    <source>
        <dbReference type="EMBL" id="KAK8747066.1"/>
    </source>
</evidence>
<dbReference type="AlphaFoldDB" id="A0AAW0Y6S8"/>
<organism evidence="2 3">
    <name type="scientific">Cherax quadricarinatus</name>
    <name type="common">Australian red claw crayfish</name>
    <dbReference type="NCBI Taxonomy" id="27406"/>
    <lineage>
        <taxon>Eukaryota</taxon>
        <taxon>Metazoa</taxon>
        <taxon>Ecdysozoa</taxon>
        <taxon>Arthropoda</taxon>
        <taxon>Crustacea</taxon>
        <taxon>Multicrustacea</taxon>
        <taxon>Malacostraca</taxon>
        <taxon>Eumalacostraca</taxon>
        <taxon>Eucarida</taxon>
        <taxon>Decapoda</taxon>
        <taxon>Pleocyemata</taxon>
        <taxon>Astacidea</taxon>
        <taxon>Parastacoidea</taxon>
        <taxon>Parastacidae</taxon>
        <taxon>Cherax</taxon>
    </lineage>
</organism>
<gene>
    <name evidence="2" type="ORF">OTU49_016971</name>
</gene>
<feature type="compositionally biased region" description="Basic and acidic residues" evidence="1">
    <location>
        <begin position="96"/>
        <end position="133"/>
    </location>
</feature>
<feature type="non-terminal residue" evidence="2">
    <location>
        <position position="1"/>
    </location>
</feature>
<accession>A0AAW0Y6S8</accession>
<dbReference type="EMBL" id="JARKIK010000016">
    <property type="protein sequence ID" value="KAK8747066.1"/>
    <property type="molecule type" value="Genomic_DNA"/>
</dbReference>
<dbReference type="Proteomes" id="UP001445076">
    <property type="component" value="Unassembled WGS sequence"/>
</dbReference>
<protein>
    <submittedName>
        <fullName evidence="2">Uncharacterized protein</fullName>
    </submittedName>
</protein>
<evidence type="ECO:0000256" key="1">
    <source>
        <dbReference type="SAM" id="MobiDB-lite"/>
    </source>
</evidence>